<keyword evidence="6" id="KW-0406">Ion transport</keyword>
<accession>A0A9Q0XH49</accession>
<dbReference type="GO" id="GO:1902600">
    <property type="term" value="P:proton transmembrane transport"/>
    <property type="evidence" value="ECO:0007669"/>
    <property type="project" value="UniProtKB-KW"/>
</dbReference>
<sequence length="576" mass="63748">MSGSDPGIQICPFCKKPFKRLKSHLPYCKMARSTDLSEDFSPAKKCSSSAVPKLLNTEKKKGQVKNTEPTSKKENKKSNPELKKNKTKGKTNSSQQLATKCSSLQKGEDTQIECTSVNTSQTGGNSQNVSEDGPATKPDEKVALEASTAERLSRIQKSRSKTTSGGAGFASHVALEPNIQSRIFTSELPSQDVKCFSEQSQNEDATLAKQNVSTWFDSSLDDLPAVPQEIDRIELVIENHRVRLLRKRSGSLVQNEVAIGNHKTGAAESSPGGEEVVSTNGQKALAVPEREAAKSILGLELVGDVLRGGTGTGVTTVEANKSDGQVMNSCGKFSRLPALISLDMKNTASENILCFKEDEYPKESPACTTPQPEVCSSITEAVRGKADIEILNNYLTQLEKDIPLYSGTAVALDSKNPCVPLRQPPIHTPEKMATHWPSHLDRDTRPSSLGLEWFPELYPNYHRLGLFSWRTSQWDTPLPQTQVPILPCKDQQVPLAQRHLMNVRLQDLPHWFITRDLSPQGMLGATYRAWNSYCNKYINVKKSGVSGISMLLLGYCMLSYAWSYEHIKHSRWRKYH</sequence>
<evidence type="ECO:0000256" key="4">
    <source>
        <dbReference type="ARBA" id="ARBA00022547"/>
    </source>
</evidence>
<evidence type="ECO:0000313" key="12">
    <source>
        <dbReference type="EMBL" id="KAJ7315843.1"/>
    </source>
</evidence>
<keyword evidence="7" id="KW-0496">Mitochondrion</keyword>
<keyword evidence="4" id="KW-0138">CF(0)</keyword>
<feature type="region of interest" description="Disordered" evidence="10">
    <location>
        <begin position="39"/>
        <end position="104"/>
    </location>
</feature>
<evidence type="ECO:0008006" key="14">
    <source>
        <dbReference type="Google" id="ProtNLM"/>
    </source>
</evidence>
<protein>
    <recommendedName>
        <fullName evidence="14">ATP synthase subunit f, mitochondrial</fullName>
    </recommendedName>
</protein>
<evidence type="ECO:0000256" key="2">
    <source>
        <dbReference type="ARBA" id="ARBA00005895"/>
    </source>
</evidence>
<evidence type="ECO:0000313" key="13">
    <source>
        <dbReference type="Proteomes" id="UP001142489"/>
    </source>
</evidence>
<keyword evidence="5" id="KW-0375">Hydrogen ion transport</keyword>
<dbReference type="OrthoDB" id="8921675at2759"/>
<dbReference type="GO" id="GO:0006754">
    <property type="term" value="P:ATP biosynthetic process"/>
    <property type="evidence" value="ECO:0007669"/>
    <property type="project" value="UniProtKB-KW"/>
</dbReference>
<keyword evidence="9" id="KW-0066">ATP synthesis</keyword>
<organism evidence="12 13">
    <name type="scientific">Phrynocephalus forsythii</name>
    <dbReference type="NCBI Taxonomy" id="171643"/>
    <lineage>
        <taxon>Eukaryota</taxon>
        <taxon>Metazoa</taxon>
        <taxon>Chordata</taxon>
        <taxon>Craniata</taxon>
        <taxon>Vertebrata</taxon>
        <taxon>Euteleostomi</taxon>
        <taxon>Lepidosauria</taxon>
        <taxon>Squamata</taxon>
        <taxon>Bifurcata</taxon>
        <taxon>Unidentata</taxon>
        <taxon>Episquamata</taxon>
        <taxon>Toxicofera</taxon>
        <taxon>Iguania</taxon>
        <taxon>Acrodonta</taxon>
        <taxon>Agamidae</taxon>
        <taxon>Agaminae</taxon>
        <taxon>Phrynocephalus</taxon>
    </lineage>
</organism>
<evidence type="ECO:0000256" key="3">
    <source>
        <dbReference type="ARBA" id="ARBA00022448"/>
    </source>
</evidence>
<gene>
    <name evidence="12" type="ORF">JRQ81_002005</name>
</gene>
<evidence type="ECO:0000256" key="10">
    <source>
        <dbReference type="SAM" id="MobiDB-lite"/>
    </source>
</evidence>
<dbReference type="Proteomes" id="UP001142489">
    <property type="component" value="Unassembled WGS sequence"/>
</dbReference>
<dbReference type="GO" id="GO:0031966">
    <property type="term" value="C:mitochondrial membrane"/>
    <property type="evidence" value="ECO:0007669"/>
    <property type="project" value="UniProtKB-SubCell"/>
</dbReference>
<reference evidence="12" key="1">
    <citation type="journal article" date="2023" name="DNA Res.">
        <title>Chromosome-level genome assembly of Phrynocephalus forsythii using third-generation DNA sequencing and Hi-C analysis.</title>
        <authorList>
            <person name="Qi Y."/>
            <person name="Zhao W."/>
            <person name="Zhao Y."/>
            <person name="Niu C."/>
            <person name="Cao S."/>
            <person name="Zhang Y."/>
        </authorList>
    </citation>
    <scope>NUCLEOTIDE SEQUENCE</scope>
    <source>
        <tissue evidence="12">Muscle</tissue>
    </source>
</reference>
<evidence type="ECO:0000256" key="6">
    <source>
        <dbReference type="ARBA" id="ARBA00023065"/>
    </source>
</evidence>
<evidence type="ECO:0000256" key="9">
    <source>
        <dbReference type="ARBA" id="ARBA00023310"/>
    </source>
</evidence>
<comment type="subcellular location">
    <subcellularLocation>
        <location evidence="1">Mitochondrion membrane</location>
    </subcellularLocation>
</comment>
<evidence type="ECO:0000256" key="7">
    <source>
        <dbReference type="ARBA" id="ARBA00023128"/>
    </source>
</evidence>
<comment type="caution">
    <text evidence="12">The sequence shown here is derived from an EMBL/GenBank/DDBJ whole genome shotgun (WGS) entry which is preliminary data.</text>
</comment>
<feature type="compositionally biased region" description="Basic and acidic residues" evidence="10">
    <location>
        <begin position="70"/>
        <end position="84"/>
    </location>
</feature>
<dbReference type="InterPro" id="IPR037694">
    <property type="entry name" value="MTNAP1"/>
</dbReference>
<evidence type="ECO:0000256" key="1">
    <source>
        <dbReference type="ARBA" id="ARBA00004325"/>
    </source>
</evidence>
<dbReference type="PANTHER" id="PTHR16270">
    <property type="entry name" value="HYPOTHETICAL LOC287798"/>
    <property type="match status" value="1"/>
</dbReference>
<name>A0A9Q0XH49_9SAUR</name>
<feature type="region of interest" description="Disordered" evidence="10">
    <location>
        <begin position="116"/>
        <end position="169"/>
    </location>
</feature>
<dbReference type="InterPro" id="IPR019344">
    <property type="entry name" value="F1F0-ATPsyn_F_prd"/>
</dbReference>
<keyword evidence="11" id="KW-1133">Transmembrane helix</keyword>
<keyword evidence="8 11" id="KW-0472">Membrane</keyword>
<dbReference type="Pfam" id="PF10206">
    <property type="entry name" value="WRW"/>
    <property type="match status" value="1"/>
</dbReference>
<feature type="transmembrane region" description="Helical" evidence="11">
    <location>
        <begin position="544"/>
        <end position="564"/>
    </location>
</feature>
<dbReference type="EMBL" id="JAPFRF010000011">
    <property type="protein sequence ID" value="KAJ7315843.1"/>
    <property type="molecule type" value="Genomic_DNA"/>
</dbReference>
<evidence type="ECO:0000256" key="5">
    <source>
        <dbReference type="ARBA" id="ARBA00022781"/>
    </source>
</evidence>
<keyword evidence="3" id="KW-0813">Transport</keyword>
<proteinExistence type="inferred from homology"/>
<keyword evidence="13" id="KW-1185">Reference proteome</keyword>
<feature type="compositionally biased region" description="Polar residues" evidence="10">
    <location>
        <begin position="95"/>
        <end position="104"/>
    </location>
</feature>
<dbReference type="PANTHER" id="PTHR16270:SF5">
    <property type="entry name" value="HYPOTHETICAL LOC287798"/>
    <property type="match status" value="1"/>
</dbReference>
<evidence type="ECO:0000256" key="8">
    <source>
        <dbReference type="ARBA" id="ARBA00023136"/>
    </source>
</evidence>
<feature type="compositionally biased region" description="Polar residues" evidence="10">
    <location>
        <begin position="116"/>
        <end position="130"/>
    </location>
</feature>
<keyword evidence="11" id="KW-0812">Transmembrane</keyword>
<dbReference type="GO" id="GO:0045259">
    <property type="term" value="C:proton-transporting ATP synthase complex"/>
    <property type="evidence" value="ECO:0007669"/>
    <property type="project" value="UniProtKB-KW"/>
</dbReference>
<comment type="similarity">
    <text evidence="2">Belongs to the ATPase F chain family.</text>
</comment>
<evidence type="ECO:0000256" key="11">
    <source>
        <dbReference type="SAM" id="Phobius"/>
    </source>
</evidence>
<dbReference type="AlphaFoldDB" id="A0A9Q0XH49"/>